<dbReference type="GeneID" id="89290315"/>
<dbReference type="Proteomes" id="UP001341135">
    <property type="component" value="Chromosome"/>
</dbReference>
<proteinExistence type="predicted"/>
<gene>
    <name evidence="1" type="ORF">PABY_23110</name>
</gene>
<evidence type="ECO:0000313" key="2">
    <source>
        <dbReference type="Proteomes" id="UP001341135"/>
    </source>
</evidence>
<keyword evidence="2" id="KW-1185">Reference proteome</keyword>
<organism evidence="1 2">
    <name type="scientific">Pyrodictium abyssi</name>
    <dbReference type="NCBI Taxonomy" id="54256"/>
    <lineage>
        <taxon>Archaea</taxon>
        <taxon>Thermoproteota</taxon>
        <taxon>Thermoprotei</taxon>
        <taxon>Desulfurococcales</taxon>
        <taxon>Pyrodictiaceae</taxon>
        <taxon>Pyrodictium</taxon>
    </lineage>
</organism>
<reference evidence="1 2" key="1">
    <citation type="submission" date="2023-09" db="EMBL/GenBank/DDBJ databases">
        <title>Pyrofollis japonicus gen. nov. sp. nov., a novel member of the family Pyrodictiaceae isolated from the Iheya North hydrothermal field.</title>
        <authorList>
            <person name="Miyazaki U."/>
            <person name="Sanari M."/>
            <person name="Tame A."/>
            <person name="Kitajima M."/>
            <person name="Okamoto A."/>
            <person name="Sawayama S."/>
            <person name="Miyazaki J."/>
            <person name="Takai K."/>
            <person name="Nakagawa S."/>
        </authorList>
    </citation>
    <scope>NUCLEOTIDE SEQUENCE [LARGE SCALE GENOMIC DNA]</scope>
    <source>
        <strain evidence="1 2">AV2</strain>
    </source>
</reference>
<name>A0ABM8J0E1_9CREN</name>
<dbReference type="EMBL" id="AP028907">
    <property type="protein sequence ID" value="BES82744.1"/>
    <property type="molecule type" value="Genomic_DNA"/>
</dbReference>
<accession>A0ABM8J0E1</accession>
<protein>
    <submittedName>
        <fullName evidence="1">Uncharacterized protein</fullName>
    </submittedName>
</protein>
<evidence type="ECO:0000313" key="1">
    <source>
        <dbReference type="EMBL" id="BES82744.1"/>
    </source>
</evidence>
<sequence>MTPKPPPYMLRAVLCALYSLCGASTKCHIPPEAVARRLPREARGMASKALRRLVAMGLAWEKSHAPGRRSYGLTKKG</sequence>
<dbReference type="RefSeq" id="WP_338250351.1">
    <property type="nucleotide sequence ID" value="NZ_AP028907.1"/>
</dbReference>